<dbReference type="EMBL" id="BJYL01000015">
    <property type="protein sequence ID" value="GEN82762.1"/>
    <property type="molecule type" value="Genomic_DNA"/>
</dbReference>
<keyword evidence="3" id="KW-1185">Reference proteome</keyword>
<name>A0A511Z5T1_9BACL</name>
<feature type="region of interest" description="Disordered" evidence="1">
    <location>
        <begin position="22"/>
        <end position="57"/>
    </location>
</feature>
<reference evidence="2 3" key="1">
    <citation type="submission" date="2019-07" db="EMBL/GenBank/DDBJ databases">
        <title>Whole genome shotgun sequence of Sporosarcina luteola NBRC 105378.</title>
        <authorList>
            <person name="Hosoyama A."/>
            <person name="Uohara A."/>
            <person name="Ohji S."/>
            <person name="Ichikawa N."/>
        </authorList>
    </citation>
    <scope>NUCLEOTIDE SEQUENCE [LARGE SCALE GENOMIC DNA]</scope>
    <source>
        <strain evidence="2 3">NBRC 105378</strain>
    </source>
</reference>
<sequence length="57" mass="6430">MKCYKFHIYFRIVAEGGDSWGISGKGETPQWSEATEEAHLLPPGKRPPEAEIRVTMP</sequence>
<evidence type="ECO:0000313" key="3">
    <source>
        <dbReference type="Proteomes" id="UP000321901"/>
    </source>
</evidence>
<proteinExistence type="predicted"/>
<feature type="compositionally biased region" description="Basic and acidic residues" evidence="1">
    <location>
        <begin position="46"/>
        <end position="57"/>
    </location>
</feature>
<dbReference type="AlphaFoldDB" id="A0A511Z5T1"/>
<gene>
    <name evidence="2" type="ORF">SLU01_10740</name>
</gene>
<dbReference type="Proteomes" id="UP000321901">
    <property type="component" value="Unassembled WGS sequence"/>
</dbReference>
<evidence type="ECO:0000256" key="1">
    <source>
        <dbReference type="SAM" id="MobiDB-lite"/>
    </source>
</evidence>
<comment type="caution">
    <text evidence="2">The sequence shown here is derived from an EMBL/GenBank/DDBJ whole genome shotgun (WGS) entry which is preliminary data.</text>
</comment>
<accession>A0A511Z5T1</accession>
<evidence type="ECO:0000313" key="2">
    <source>
        <dbReference type="EMBL" id="GEN82762.1"/>
    </source>
</evidence>
<organism evidence="2 3">
    <name type="scientific">Sporosarcina luteola</name>
    <dbReference type="NCBI Taxonomy" id="582850"/>
    <lineage>
        <taxon>Bacteria</taxon>
        <taxon>Bacillati</taxon>
        <taxon>Bacillota</taxon>
        <taxon>Bacilli</taxon>
        <taxon>Bacillales</taxon>
        <taxon>Caryophanaceae</taxon>
        <taxon>Sporosarcina</taxon>
    </lineage>
</organism>
<protein>
    <submittedName>
        <fullName evidence="2">Uncharacterized protein</fullName>
    </submittedName>
</protein>